<dbReference type="Proteomes" id="UP001595713">
    <property type="component" value="Unassembled WGS sequence"/>
</dbReference>
<sequence length="306" mass="31634">MQRNSPAAAKIASLFAALLVVVPAAAKSADDTAARPCQIDVDSSGEVAWRGLYGRGYEASSPPTSEPVLLTLRHTGQACRWFIVVQGVEAGLRGAGDTLAYDILDAPAGRSIAARDPLGTLATRRSGAFAAGEEQVQLPLFVTFAPGQPVAGGSYTGQAIVSLYRDTGVPELVRQVPLVVSARVPPAVSVSAPAFATARTTTLDLGRLENGASVTVDFTVTANVGVTVTLSSQGRGRLIHETGLTAIPYKVTLAGRLTDLSTTSATLPLRRSATFSVLPLTVNVPQAEGAAAGRYSDTITLTFSAD</sequence>
<name>A0ABV7SSU7_9SPHN</name>
<feature type="signal peptide" evidence="1">
    <location>
        <begin position="1"/>
        <end position="26"/>
    </location>
</feature>
<dbReference type="RefSeq" id="WP_261293075.1">
    <property type="nucleotide sequence ID" value="NZ_JANQBK010000003.1"/>
</dbReference>
<evidence type="ECO:0008006" key="4">
    <source>
        <dbReference type="Google" id="ProtNLM"/>
    </source>
</evidence>
<feature type="chain" id="PRO_5045141034" description="Spore coat protein U domain-containing protein" evidence="1">
    <location>
        <begin position="27"/>
        <end position="306"/>
    </location>
</feature>
<organism evidence="2 3">
    <name type="scientific">Sphingomonas hylomeconis</name>
    <dbReference type="NCBI Taxonomy" id="1395958"/>
    <lineage>
        <taxon>Bacteria</taxon>
        <taxon>Pseudomonadati</taxon>
        <taxon>Pseudomonadota</taxon>
        <taxon>Alphaproteobacteria</taxon>
        <taxon>Sphingomonadales</taxon>
        <taxon>Sphingomonadaceae</taxon>
        <taxon>Sphingomonas</taxon>
    </lineage>
</organism>
<accession>A0ABV7SSU7</accession>
<keyword evidence="3" id="KW-1185">Reference proteome</keyword>
<proteinExistence type="predicted"/>
<gene>
    <name evidence="2" type="ORF">ACFONA_07705</name>
</gene>
<evidence type="ECO:0000256" key="1">
    <source>
        <dbReference type="SAM" id="SignalP"/>
    </source>
</evidence>
<keyword evidence="1" id="KW-0732">Signal</keyword>
<reference evidence="3" key="1">
    <citation type="journal article" date="2019" name="Int. J. Syst. Evol. Microbiol.">
        <title>The Global Catalogue of Microorganisms (GCM) 10K type strain sequencing project: providing services to taxonomists for standard genome sequencing and annotation.</title>
        <authorList>
            <consortium name="The Broad Institute Genomics Platform"/>
            <consortium name="The Broad Institute Genome Sequencing Center for Infectious Disease"/>
            <person name="Wu L."/>
            <person name="Ma J."/>
        </authorList>
    </citation>
    <scope>NUCLEOTIDE SEQUENCE [LARGE SCALE GENOMIC DNA]</scope>
    <source>
        <strain evidence="3">KCTC 42739</strain>
    </source>
</reference>
<evidence type="ECO:0000313" key="3">
    <source>
        <dbReference type="Proteomes" id="UP001595713"/>
    </source>
</evidence>
<comment type="caution">
    <text evidence="2">The sequence shown here is derived from an EMBL/GenBank/DDBJ whole genome shotgun (WGS) entry which is preliminary data.</text>
</comment>
<dbReference type="EMBL" id="JBHRXP010000002">
    <property type="protein sequence ID" value="MFC3580049.1"/>
    <property type="molecule type" value="Genomic_DNA"/>
</dbReference>
<evidence type="ECO:0000313" key="2">
    <source>
        <dbReference type="EMBL" id="MFC3580049.1"/>
    </source>
</evidence>
<protein>
    <recommendedName>
        <fullName evidence="4">Spore coat protein U domain-containing protein</fullName>
    </recommendedName>
</protein>